<accession>A0AAE6QDP3</accession>
<evidence type="ECO:0000313" key="1">
    <source>
        <dbReference type="EMBL" id="QGT80904.1"/>
    </source>
</evidence>
<dbReference type="AlphaFoldDB" id="A0AAE6QDP3"/>
<gene>
    <name evidence="1" type="ORF">GMO17_06775</name>
</gene>
<dbReference type="RefSeq" id="WP_122325144.1">
    <property type="nucleotide sequence ID" value="NZ_CP046441.1"/>
</dbReference>
<proteinExistence type="predicted"/>
<protein>
    <submittedName>
        <fullName evidence="1">Uncharacterized protein</fullName>
    </submittedName>
</protein>
<organism evidence="1 2">
    <name type="scientific">Pseudomonas coronafaciens pv. coronafaciens</name>
    <dbReference type="NCBI Taxonomy" id="235275"/>
    <lineage>
        <taxon>Bacteria</taxon>
        <taxon>Pseudomonadati</taxon>
        <taxon>Pseudomonadota</taxon>
        <taxon>Gammaproteobacteria</taxon>
        <taxon>Pseudomonadales</taxon>
        <taxon>Pseudomonadaceae</taxon>
        <taxon>Pseudomonas</taxon>
        <taxon>Pseudomonas coronafaciens</taxon>
    </lineage>
</organism>
<dbReference type="EMBL" id="CP046441">
    <property type="protein sequence ID" value="QGT80904.1"/>
    <property type="molecule type" value="Genomic_DNA"/>
</dbReference>
<reference evidence="1 2" key="1">
    <citation type="submission" date="2019-11" db="EMBL/GenBank/DDBJ databases">
        <title>Complete genome sequence of Pseudomonas syringae pv. coronafaciens isolate B19001 originated in imported oat cereal.</title>
        <authorList>
            <person name="Kim S.M."/>
            <person name="Lee B.C."/>
            <person name="Seo S.J."/>
            <person name="Lee J.E."/>
            <person name="Choi N.J."/>
            <person name="Park J.H."/>
        </authorList>
    </citation>
    <scope>NUCLEOTIDE SEQUENCE [LARGE SCALE GENOMIC DNA]</scope>
    <source>
        <strain evidence="1 2">B19001</strain>
    </source>
</reference>
<evidence type="ECO:0000313" key="2">
    <source>
        <dbReference type="Proteomes" id="UP000423413"/>
    </source>
</evidence>
<sequence length="307" mass="35068">MSTLSKTAIRRCCNRFLGARLYQISRARDRNEFARWCDYLDRPYFHAAPGSQGITGRGLANPKWLRLLDDGSQLQTHCLNRLIAAFPELNQVLQNPLWTLLTWNTEDAERPAAFLQDLLPSCRALVPSSYRCRVNARMSWALGVPDWTTLAMPLALLRCQSPRRMPQRRWLQEHFNDYLTLASLSPECHGCFADLWVLIDQWLRGKGLEPNPSQPDWPVDAAAFAHQYAICHERCADLKAWGWLPADDRPSRCAIAMLWCLHLGGKAFIEKLQGSLNHGVRRCPPLLLRAMRALDPRLDVPSAMQVD</sequence>
<name>A0AAE6QDP3_9PSED</name>
<dbReference type="Proteomes" id="UP000423413">
    <property type="component" value="Chromosome"/>
</dbReference>